<dbReference type="STRING" id="4529.A0A0E0QNB8"/>
<evidence type="ECO:0000313" key="3">
    <source>
        <dbReference type="Proteomes" id="UP000008022"/>
    </source>
</evidence>
<reference evidence="3" key="1">
    <citation type="submission" date="2013-06" db="EMBL/GenBank/DDBJ databases">
        <authorList>
            <person name="Zhao Q."/>
        </authorList>
    </citation>
    <scope>NUCLEOTIDE SEQUENCE</scope>
    <source>
        <strain evidence="3">cv. W1943</strain>
    </source>
</reference>
<sequence length="261" mass="27910">MAGIARRRGGGDQGGVAAAAGGDGEAAASGFSRGDSSATTTLRSPASSSLTDDGGEVTSWTSADGGGGGDYCSFSCSSESELELESDDDDDEEEEEMMQLDGGGHAAGGPLYELAAPLLAQLPLRAIQVLPREVPILHIALQRQVRPRPCKEDNPLHHQDEAAAAQRPWSRGSVVEFASRSRALQQDDGEEGDEVLVRSIAVKSKGAQASSQQQQHTCTTEQERAVKMLVERQYRGTEKKMEMRFFNKMNSSAISTQLHWS</sequence>
<dbReference type="Gramene" id="ORUFI09G01860.1">
    <property type="protein sequence ID" value="ORUFI09G01860.1"/>
    <property type="gene ID" value="ORUFI09G01860"/>
</dbReference>
<feature type="compositionally biased region" description="Low complexity" evidence="1">
    <location>
        <begin position="15"/>
        <end position="30"/>
    </location>
</feature>
<proteinExistence type="predicted"/>
<evidence type="ECO:0000313" key="2">
    <source>
        <dbReference type="EnsemblPlants" id="ORUFI09G01860.1"/>
    </source>
</evidence>
<accession>A0A0E0QNB8</accession>
<feature type="region of interest" description="Disordered" evidence="1">
    <location>
        <begin position="1"/>
        <end position="104"/>
    </location>
</feature>
<dbReference type="AlphaFoldDB" id="A0A0E0QNB8"/>
<feature type="compositionally biased region" description="Polar residues" evidence="1">
    <location>
        <begin position="34"/>
        <end position="51"/>
    </location>
</feature>
<evidence type="ECO:0000256" key="1">
    <source>
        <dbReference type="SAM" id="MobiDB-lite"/>
    </source>
</evidence>
<keyword evidence="3" id="KW-1185">Reference proteome</keyword>
<dbReference type="EnsemblPlants" id="ORUFI09G01860.1">
    <property type="protein sequence ID" value="ORUFI09G01860.1"/>
    <property type="gene ID" value="ORUFI09G01860"/>
</dbReference>
<reference evidence="2" key="2">
    <citation type="submission" date="2015-06" db="UniProtKB">
        <authorList>
            <consortium name="EnsemblPlants"/>
        </authorList>
    </citation>
    <scope>IDENTIFICATION</scope>
</reference>
<dbReference type="HOGENOM" id="CLU_1067074_0_0_1"/>
<protein>
    <submittedName>
        <fullName evidence="2">Uncharacterized protein</fullName>
    </submittedName>
</protein>
<name>A0A0E0QNB8_ORYRU</name>
<dbReference type="Proteomes" id="UP000008022">
    <property type="component" value="Unassembled WGS sequence"/>
</dbReference>
<organism evidence="2 3">
    <name type="scientific">Oryza rufipogon</name>
    <name type="common">Brownbeard rice</name>
    <name type="synonym">Asian wild rice</name>
    <dbReference type="NCBI Taxonomy" id="4529"/>
    <lineage>
        <taxon>Eukaryota</taxon>
        <taxon>Viridiplantae</taxon>
        <taxon>Streptophyta</taxon>
        <taxon>Embryophyta</taxon>
        <taxon>Tracheophyta</taxon>
        <taxon>Spermatophyta</taxon>
        <taxon>Magnoliopsida</taxon>
        <taxon>Liliopsida</taxon>
        <taxon>Poales</taxon>
        <taxon>Poaceae</taxon>
        <taxon>BOP clade</taxon>
        <taxon>Oryzoideae</taxon>
        <taxon>Oryzeae</taxon>
        <taxon>Oryzinae</taxon>
        <taxon>Oryza</taxon>
    </lineage>
</organism>
<feature type="compositionally biased region" description="Acidic residues" evidence="1">
    <location>
        <begin position="80"/>
        <end position="98"/>
    </location>
</feature>